<protein>
    <submittedName>
        <fullName evidence="1">LAQU0S01e03268g1_1</fullName>
    </submittedName>
</protein>
<gene>
    <name evidence="1" type="ORF">LAQU0_S01e03268g</name>
</gene>
<dbReference type="EMBL" id="LN890560">
    <property type="protein sequence ID" value="CUS20289.1"/>
    <property type="molecule type" value="Genomic_DNA"/>
</dbReference>
<dbReference type="InterPro" id="IPR027417">
    <property type="entry name" value="P-loop_NTPase"/>
</dbReference>
<dbReference type="InterPro" id="IPR031779">
    <property type="entry name" value="Psy3"/>
</dbReference>
<name>A0A0P1KWS3_9SACH</name>
<dbReference type="GO" id="GO:0000725">
    <property type="term" value="P:recombinational repair"/>
    <property type="evidence" value="ECO:0007669"/>
    <property type="project" value="InterPro"/>
</dbReference>
<dbReference type="Proteomes" id="UP000236544">
    <property type="component" value="Unassembled WGS sequence"/>
</dbReference>
<dbReference type="GO" id="GO:0005634">
    <property type="term" value="C:nucleus"/>
    <property type="evidence" value="ECO:0007669"/>
    <property type="project" value="InterPro"/>
</dbReference>
<sequence length="243" mass="27918">MNVLAHCRVYPLSTFYKPTALHIEWLRKDRFGNLVDKPHDEADENHVGLVGFLHLIEHGFQMTEFKSSVVRRLIDGLPNQTFVLVIDIASCWHKFATEYSHEEKSVAYMNSASLLHFESLINFLAQLNENPQEALSRCKQAAPLQFQLASIVIDNISYYTHDNASYELLFKVLRMLRSRYGCSIMTVGFGLDFYNGVEQSFATNKTYDVPTRLPMTYVKNMDCVLQRDNASTARVVYTKNSMP</sequence>
<keyword evidence="2" id="KW-1185">Reference proteome</keyword>
<dbReference type="GO" id="GO:0097196">
    <property type="term" value="C:Shu complex"/>
    <property type="evidence" value="ECO:0007669"/>
    <property type="project" value="InterPro"/>
</dbReference>
<proteinExistence type="predicted"/>
<dbReference type="Gene3D" id="3.40.50.300">
    <property type="entry name" value="P-loop containing nucleotide triphosphate hydrolases"/>
    <property type="match status" value="1"/>
</dbReference>
<reference evidence="2" key="1">
    <citation type="submission" date="2015-10" db="EMBL/GenBank/DDBJ databases">
        <authorList>
            <person name="Devillers H."/>
        </authorList>
    </citation>
    <scope>NUCLEOTIDE SEQUENCE [LARGE SCALE GENOMIC DNA]</scope>
</reference>
<organism evidence="1 2">
    <name type="scientific">Lachancea quebecensis</name>
    <dbReference type="NCBI Taxonomy" id="1654605"/>
    <lineage>
        <taxon>Eukaryota</taxon>
        <taxon>Fungi</taxon>
        <taxon>Dikarya</taxon>
        <taxon>Ascomycota</taxon>
        <taxon>Saccharomycotina</taxon>
        <taxon>Saccharomycetes</taxon>
        <taxon>Saccharomycetales</taxon>
        <taxon>Saccharomycetaceae</taxon>
        <taxon>Lachancea</taxon>
    </lineage>
</organism>
<dbReference type="OrthoDB" id="4055611at2759"/>
<dbReference type="AlphaFoldDB" id="A0A0P1KWS3"/>
<evidence type="ECO:0000313" key="2">
    <source>
        <dbReference type="Proteomes" id="UP000236544"/>
    </source>
</evidence>
<dbReference type="Pfam" id="PF16836">
    <property type="entry name" value="PSY3"/>
    <property type="match status" value="1"/>
</dbReference>
<evidence type="ECO:0000313" key="1">
    <source>
        <dbReference type="EMBL" id="CUS20289.1"/>
    </source>
</evidence>
<accession>A0A0P1KWS3</accession>